<comment type="caution">
    <text evidence="1">The sequence shown here is derived from an EMBL/GenBank/DDBJ whole genome shotgun (WGS) entry which is preliminary data.</text>
</comment>
<keyword evidence="2" id="KW-1185">Reference proteome</keyword>
<protein>
    <submittedName>
        <fullName evidence="1">SEC-C domain-containing protein</fullName>
    </submittedName>
</protein>
<evidence type="ECO:0000313" key="2">
    <source>
        <dbReference type="Proteomes" id="UP001199916"/>
    </source>
</evidence>
<name>A0ABS8YH73_9BACL</name>
<proteinExistence type="predicted"/>
<dbReference type="RefSeq" id="WP_233696776.1">
    <property type="nucleotide sequence ID" value="NZ_JAJNBZ010000006.1"/>
</dbReference>
<dbReference type="Pfam" id="PF02810">
    <property type="entry name" value="SEC-C"/>
    <property type="match status" value="1"/>
</dbReference>
<evidence type="ECO:0000313" key="1">
    <source>
        <dbReference type="EMBL" id="MCE5169900.1"/>
    </source>
</evidence>
<dbReference type="Gene3D" id="3.10.450.50">
    <property type="match status" value="1"/>
</dbReference>
<organism evidence="1 2">
    <name type="scientific">Paenibacillus profundus</name>
    <dbReference type="NCBI Taxonomy" id="1173085"/>
    <lineage>
        <taxon>Bacteria</taxon>
        <taxon>Bacillati</taxon>
        <taxon>Bacillota</taxon>
        <taxon>Bacilli</taxon>
        <taxon>Bacillales</taxon>
        <taxon>Paenibacillaceae</taxon>
        <taxon>Paenibacillus</taxon>
    </lineage>
</organism>
<dbReference type="SUPFAM" id="SSF103642">
    <property type="entry name" value="Sec-C motif"/>
    <property type="match status" value="1"/>
</dbReference>
<dbReference type="EMBL" id="JAJNBZ010000006">
    <property type="protein sequence ID" value="MCE5169900.1"/>
    <property type="molecule type" value="Genomic_DNA"/>
</dbReference>
<accession>A0ABS8YH73</accession>
<dbReference type="InterPro" id="IPR004027">
    <property type="entry name" value="SEC_C_motif"/>
</dbReference>
<gene>
    <name evidence="1" type="ORF">LQV63_11315</name>
</gene>
<dbReference type="Proteomes" id="UP001199916">
    <property type="component" value="Unassembled WGS sequence"/>
</dbReference>
<sequence>MNKKIGRNDQCPCGSGKKYKICCLGKNDDEEFSNPINFLNNYKTLKKESRIKQCLHPDNASCSEKIIGAHSLQNNKLLKRISSNGNVYMPCPKADNPFAPVTKWGRKEATVFTGFCGHHDKSIFQPIEDGVFDKSDLHIFLYTYRCFAVEYHKKQEVINFQKNIFKRKPSLMEMSMDDDPFGGMHMAVDDFQPVKQIFDDALLTGKYDVLSSVVWEFPITINFAATGFEAPSTDLKGKKIQNLLDVETLAKHIFISVFSEENKTYCIVSWLKSNDDLFKEYRQQLEELNIQQRKNYINNTLPIISENITLNPDSWDKWDQYKKDEFGSLIWGMSEISELSGLTYNRLEAPIFDLFEL</sequence>
<reference evidence="1 2" key="1">
    <citation type="submission" date="2021-11" db="EMBL/GenBank/DDBJ databases">
        <title>Draft genome sequence of Paenibacillus profundus YoMME, a new Gram-positive bacteria with exoelectrogenic properties.</title>
        <authorList>
            <person name="Hubenova Y."/>
            <person name="Hubenova E."/>
            <person name="Manasiev Y."/>
            <person name="Peykov S."/>
            <person name="Mitov M."/>
        </authorList>
    </citation>
    <scope>NUCLEOTIDE SEQUENCE [LARGE SCALE GENOMIC DNA]</scope>
    <source>
        <strain evidence="1 2">YoMME</strain>
    </source>
</reference>